<evidence type="ECO:0000256" key="3">
    <source>
        <dbReference type="ARBA" id="ARBA00022692"/>
    </source>
</evidence>
<reference evidence="7" key="2">
    <citation type="submission" date="2025-08" db="UniProtKB">
        <authorList>
            <consortium name="Ensembl"/>
        </authorList>
    </citation>
    <scope>IDENTIFICATION</scope>
</reference>
<dbReference type="GeneTree" id="ENSGT00980000201806"/>
<dbReference type="Ensembl" id="ENSLACT00000005003.1">
    <property type="protein sequence ID" value="ENSLACP00000004959.1"/>
    <property type="gene ID" value="ENSLACG00000004410.1"/>
</dbReference>
<dbReference type="InParanoid" id="H3A5N8"/>
<evidence type="ECO:0000256" key="4">
    <source>
        <dbReference type="ARBA" id="ARBA00022989"/>
    </source>
</evidence>
<dbReference type="PANTHER" id="PTHR15282:SF6">
    <property type="entry name" value="POTASSIUM VOLTAGE-GATED CHANNEL SUBFAMILY E MEMBER 3"/>
    <property type="match status" value="1"/>
</dbReference>
<proteinExistence type="inferred from homology"/>
<dbReference type="eggNOG" id="ENOG502S4UF">
    <property type="taxonomic scope" value="Eukaryota"/>
</dbReference>
<dbReference type="STRING" id="7897.ENSLACP00000004959"/>
<comment type="similarity">
    <text evidence="2">Belongs to the potassium channel KCNE family.</text>
</comment>
<reference evidence="8" key="1">
    <citation type="submission" date="2011-08" db="EMBL/GenBank/DDBJ databases">
        <title>The draft genome of Latimeria chalumnae.</title>
        <authorList>
            <person name="Di Palma F."/>
            <person name="Alfoldi J."/>
            <person name="Johnson J."/>
            <person name="Berlin A."/>
            <person name="Gnerre S."/>
            <person name="Jaffe D."/>
            <person name="MacCallum I."/>
            <person name="Young S."/>
            <person name="Walker B.J."/>
            <person name="Lander E."/>
            <person name="Lindblad-Toh K."/>
        </authorList>
    </citation>
    <scope>NUCLEOTIDE SEQUENCE [LARGE SCALE GENOMIC DNA]</scope>
    <source>
        <strain evidence="8">Wild caught</strain>
    </source>
</reference>
<dbReference type="InterPro" id="IPR000369">
    <property type="entry name" value="K_chnl_KCNE"/>
</dbReference>
<keyword evidence="3 6" id="KW-0812">Transmembrane</keyword>
<comment type="subcellular location">
    <subcellularLocation>
        <location evidence="1">Membrane</location>
        <topology evidence="1">Single-pass membrane protein</topology>
    </subcellularLocation>
</comment>
<keyword evidence="8" id="KW-1185">Reference proteome</keyword>
<evidence type="ECO:0000256" key="5">
    <source>
        <dbReference type="ARBA" id="ARBA00023136"/>
    </source>
</evidence>
<dbReference type="GO" id="GO:0086091">
    <property type="term" value="P:regulation of heart rate by cardiac conduction"/>
    <property type="evidence" value="ECO:0007669"/>
    <property type="project" value="TreeGrafter"/>
</dbReference>
<accession>H3A5N8</accession>
<evidence type="ECO:0000256" key="6">
    <source>
        <dbReference type="SAM" id="Phobius"/>
    </source>
</evidence>
<dbReference type="GO" id="GO:0044325">
    <property type="term" value="F:transmembrane transporter binding"/>
    <property type="evidence" value="ECO:0007669"/>
    <property type="project" value="TreeGrafter"/>
</dbReference>
<name>H3A5N8_LATCH</name>
<dbReference type="Proteomes" id="UP000008672">
    <property type="component" value="Unassembled WGS sequence"/>
</dbReference>
<reference evidence="7" key="3">
    <citation type="submission" date="2025-09" db="UniProtKB">
        <authorList>
            <consortium name="Ensembl"/>
        </authorList>
    </citation>
    <scope>IDENTIFICATION</scope>
</reference>
<keyword evidence="5 6" id="KW-0472">Membrane</keyword>
<protein>
    <submittedName>
        <fullName evidence="7">Potassium voltage-gated channel subfamily E regulatory subunit 3</fullName>
    </submittedName>
</protein>
<keyword evidence="4 6" id="KW-1133">Transmembrane helix</keyword>
<dbReference type="FunCoup" id="H3A5N8">
    <property type="interactions" value="72"/>
</dbReference>
<dbReference type="PANTHER" id="PTHR15282">
    <property type="entry name" value="POTASSIUM VOLTAGE-GATED CHANNEL SUBFAMILY E MEMBER 1, 3"/>
    <property type="match status" value="1"/>
</dbReference>
<dbReference type="GO" id="GO:0060307">
    <property type="term" value="P:regulation of ventricular cardiac muscle cell membrane repolarization"/>
    <property type="evidence" value="ECO:0007669"/>
    <property type="project" value="TreeGrafter"/>
</dbReference>
<dbReference type="Pfam" id="PF02060">
    <property type="entry name" value="ISK_Channel"/>
    <property type="match status" value="1"/>
</dbReference>
<feature type="transmembrane region" description="Helical" evidence="6">
    <location>
        <begin position="46"/>
        <end position="68"/>
    </location>
</feature>
<organism evidence="7 8">
    <name type="scientific">Latimeria chalumnae</name>
    <name type="common">Coelacanth</name>
    <dbReference type="NCBI Taxonomy" id="7897"/>
    <lineage>
        <taxon>Eukaryota</taxon>
        <taxon>Metazoa</taxon>
        <taxon>Chordata</taxon>
        <taxon>Craniata</taxon>
        <taxon>Vertebrata</taxon>
        <taxon>Euteleostomi</taxon>
        <taxon>Coelacanthiformes</taxon>
        <taxon>Coelacanthidae</taxon>
        <taxon>Latimeria</taxon>
    </lineage>
</organism>
<dbReference type="GO" id="GO:0015459">
    <property type="term" value="F:potassium channel regulator activity"/>
    <property type="evidence" value="ECO:0007669"/>
    <property type="project" value="TreeGrafter"/>
</dbReference>
<dbReference type="GO" id="GO:0097623">
    <property type="term" value="P:potassium ion export across plasma membrane"/>
    <property type="evidence" value="ECO:0007669"/>
    <property type="project" value="TreeGrafter"/>
</dbReference>
<evidence type="ECO:0000313" key="8">
    <source>
        <dbReference type="Proteomes" id="UP000008672"/>
    </source>
</evidence>
<dbReference type="AlphaFoldDB" id="H3A5N8"/>
<dbReference type="OMA" id="DSYAYMY"/>
<dbReference type="OrthoDB" id="9907547at2759"/>
<dbReference type="Bgee" id="ENSLACG00000004410">
    <property type="expression patterns" value="Expressed in pelvic fin and 2 other cell types or tissues"/>
</dbReference>
<sequence>MGSQRSADVFYRNLHHLLKSLNSTLSNVPCANQSRAWENADRDSDAYIYIIFVMFLFAVTVGGLVLLYTKSRKEEKRADPYFLFLKNSDSLL</sequence>
<evidence type="ECO:0000256" key="1">
    <source>
        <dbReference type="ARBA" id="ARBA00004167"/>
    </source>
</evidence>
<dbReference type="HOGENOM" id="CLU_180169_0_0_1"/>
<dbReference type="EMBL" id="AFYH01253380">
    <property type="status" value="NOT_ANNOTATED_CDS"/>
    <property type="molecule type" value="Genomic_DNA"/>
</dbReference>
<dbReference type="GO" id="GO:0008076">
    <property type="term" value="C:voltage-gated potassium channel complex"/>
    <property type="evidence" value="ECO:0007669"/>
    <property type="project" value="TreeGrafter"/>
</dbReference>
<dbReference type="GO" id="GO:0005251">
    <property type="term" value="F:delayed rectifier potassium channel activity"/>
    <property type="evidence" value="ECO:0007669"/>
    <property type="project" value="TreeGrafter"/>
</dbReference>
<dbReference type="GO" id="GO:1902282">
    <property type="term" value="F:voltage-gated potassium channel activity involved in ventricular cardiac muscle cell action potential repolarization"/>
    <property type="evidence" value="ECO:0007669"/>
    <property type="project" value="TreeGrafter"/>
</dbReference>
<dbReference type="KEGG" id="lcm:102366328"/>
<evidence type="ECO:0000256" key="2">
    <source>
        <dbReference type="ARBA" id="ARBA00005688"/>
    </source>
</evidence>
<evidence type="ECO:0000313" key="7">
    <source>
        <dbReference type="Ensembl" id="ENSLACP00000004959.1"/>
    </source>
</evidence>